<dbReference type="STRING" id="1178516.AWR27_00250"/>
<dbReference type="PROSITE" id="PS50043">
    <property type="entry name" value="HTH_LUXR_2"/>
    <property type="match status" value="1"/>
</dbReference>
<sequence length="215" mass="24142">MSLITFCHRRILSLQIGALAQEAGLNWRISQADPVAFRAQIKASPPRFALITHDHLTDPMLFTDIRANSPNTLIVVCLTAEVKTTPQLWQTLDNQEFDALCRFNELVDCLITLKAGRVYCSTLFKDRPDEQPDEPFPGWGTLSLTELRVLKAVAEGKTGPQIGYLLGISEKTVNNHKFSITQKLDLNGGGPGCLNRFALLNRDRLLHLLESIRYR</sequence>
<proteinExistence type="predicted"/>
<evidence type="ECO:0000313" key="2">
    <source>
        <dbReference type="EMBL" id="AQG77920.1"/>
    </source>
</evidence>
<evidence type="ECO:0000259" key="1">
    <source>
        <dbReference type="PROSITE" id="PS50043"/>
    </source>
</evidence>
<dbReference type="CDD" id="cd06170">
    <property type="entry name" value="LuxR_C_like"/>
    <property type="match status" value="1"/>
</dbReference>
<dbReference type="OrthoDB" id="955168at2"/>
<dbReference type="RefSeq" id="WP_077129345.1">
    <property type="nucleotide sequence ID" value="NZ_CP014263.1"/>
</dbReference>
<gene>
    <name evidence="2" type="ORF">AWR27_00250</name>
</gene>
<dbReference type="EMBL" id="CP014263">
    <property type="protein sequence ID" value="AQG77920.1"/>
    <property type="molecule type" value="Genomic_DNA"/>
</dbReference>
<dbReference type="InterPro" id="IPR016032">
    <property type="entry name" value="Sig_transdc_resp-reg_C-effctor"/>
</dbReference>
<dbReference type="Pfam" id="PF00196">
    <property type="entry name" value="GerE"/>
    <property type="match status" value="1"/>
</dbReference>
<keyword evidence="3" id="KW-1185">Reference proteome</keyword>
<dbReference type="SUPFAM" id="SSF46894">
    <property type="entry name" value="C-terminal effector domain of the bipartite response regulators"/>
    <property type="match status" value="1"/>
</dbReference>
<evidence type="ECO:0000313" key="3">
    <source>
        <dbReference type="Proteomes" id="UP000187941"/>
    </source>
</evidence>
<dbReference type="PRINTS" id="PR00038">
    <property type="entry name" value="HTHLUXR"/>
</dbReference>
<accession>A0A1P9WRC4</accession>
<reference evidence="2 3" key="1">
    <citation type="submission" date="2016-01" db="EMBL/GenBank/DDBJ databases">
        <authorList>
            <person name="Oliw E.H."/>
        </authorList>
    </citation>
    <scope>NUCLEOTIDE SEQUENCE [LARGE SCALE GENOMIC DNA]</scope>
    <source>
        <strain evidence="2 3">DY10</strain>
    </source>
</reference>
<name>A0A1P9WRC4_9BACT</name>
<feature type="domain" description="HTH luxR-type" evidence="1">
    <location>
        <begin position="135"/>
        <end position="201"/>
    </location>
</feature>
<dbReference type="AlphaFoldDB" id="A0A1P9WRC4"/>
<dbReference type="InterPro" id="IPR036388">
    <property type="entry name" value="WH-like_DNA-bd_sf"/>
</dbReference>
<dbReference type="Proteomes" id="UP000187941">
    <property type="component" value="Chromosome"/>
</dbReference>
<organism evidence="2 3">
    <name type="scientific">Spirosoma montaniterrae</name>
    <dbReference type="NCBI Taxonomy" id="1178516"/>
    <lineage>
        <taxon>Bacteria</taxon>
        <taxon>Pseudomonadati</taxon>
        <taxon>Bacteroidota</taxon>
        <taxon>Cytophagia</taxon>
        <taxon>Cytophagales</taxon>
        <taxon>Cytophagaceae</taxon>
        <taxon>Spirosoma</taxon>
    </lineage>
</organism>
<dbReference type="KEGG" id="smon:AWR27_00250"/>
<dbReference type="Gene3D" id="1.10.10.10">
    <property type="entry name" value="Winged helix-like DNA-binding domain superfamily/Winged helix DNA-binding domain"/>
    <property type="match status" value="1"/>
</dbReference>
<dbReference type="GO" id="GO:0006355">
    <property type="term" value="P:regulation of DNA-templated transcription"/>
    <property type="evidence" value="ECO:0007669"/>
    <property type="project" value="InterPro"/>
</dbReference>
<dbReference type="SMART" id="SM00421">
    <property type="entry name" value="HTH_LUXR"/>
    <property type="match status" value="1"/>
</dbReference>
<dbReference type="InterPro" id="IPR000792">
    <property type="entry name" value="Tscrpt_reg_LuxR_C"/>
</dbReference>
<dbReference type="GO" id="GO:0003677">
    <property type="term" value="F:DNA binding"/>
    <property type="evidence" value="ECO:0007669"/>
    <property type="project" value="InterPro"/>
</dbReference>
<protein>
    <recommendedName>
        <fullName evidence="1">HTH luxR-type domain-containing protein</fullName>
    </recommendedName>
</protein>